<dbReference type="Pfam" id="PF25601">
    <property type="entry name" value="AAA_lid_14"/>
    <property type="match status" value="1"/>
</dbReference>
<dbReference type="PROSITE" id="PS00676">
    <property type="entry name" value="SIGMA54_INTERACT_2"/>
    <property type="match status" value="1"/>
</dbReference>
<organism evidence="7 8">
    <name type="scientific">Brevibacillus fluminis</name>
    <dbReference type="NCBI Taxonomy" id="511487"/>
    <lineage>
        <taxon>Bacteria</taxon>
        <taxon>Bacillati</taxon>
        <taxon>Bacillota</taxon>
        <taxon>Bacilli</taxon>
        <taxon>Bacillales</taxon>
        <taxon>Paenibacillaceae</taxon>
        <taxon>Brevibacillus</taxon>
    </lineage>
</organism>
<dbReference type="InterPro" id="IPR025662">
    <property type="entry name" value="Sigma_54_int_dom_ATP-bd_1"/>
</dbReference>
<dbReference type="Gene3D" id="3.40.50.300">
    <property type="entry name" value="P-loop containing nucleotide triphosphate hydrolases"/>
    <property type="match status" value="1"/>
</dbReference>
<dbReference type="InterPro" id="IPR003593">
    <property type="entry name" value="AAA+_ATPase"/>
</dbReference>
<dbReference type="PROSITE" id="PS00688">
    <property type="entry name" value="SIGMA54_INTERACT_3"/>
    <property type="match status" value="1"/>
</dbReference>
<dbReference type="Gene3D" id="1.10.8.60">
    <property type="match status" value="1"/>
</dbReference>
<keyword evidence="4" id="KW-0238">DNA-binding</keyword>
<dbReference type="SUPFAM" id="SSF46689">
    <property type="entry name" value="Homeodomain-like"/>
    <property type="match status" value="1"/>
</dbReference>
<dbReference type="InterPro" id="IPR027417">
    <property type="entry name" value="P-loop_NTPase"/>
</dbReference>
<evidence type="ECO:0000256" key="1">
    <source>
        <dbReference type="ARBA" id="ARBA00022741"/>
    </source>
</evidence>
<gene>
    <name evidence="7" type="ORF">EDM56_12550</name>
</gene>
<dbReference type="GO" id="GO:0005524">
    <property type="term" value="F:ATP binding"/>
    <property type="evidence" value="ECO:0007669"/>
    <property type="project" value="UniProtKB-KW"/>
</dbReference>
<dbReference type="InterPro" id="IPR002078">
    <property type="entry name" value="Sigma_54_int"/>
</dbReference>
<protein>
    <submittedName>
        <fullName evidence="7">AAA family ATPase</fullName>
    </submittedName>
</protein>
<dbReference type="PANTHER" id="PTHR32071:SF57">
    <property type="entry name" value="C4-DICARBOXYLATE TRANSPORT TRANSCRIPTIONAL REGULATORY PROTEIN DCTD"/>
    <property type="match status" value="1"/>
</dbReference>
<dbReference type="Gene3D" id="3.30.450.40">
    <property type="match status" value="1"/>
</dbReference>
<dbReference type="InterPro" id="IPR058031">
    <property type="entry name" value="AAA_lid_NorR"/>
</dbReference>
<dbReference type="EMBL" id="RHHQ01000008">
    <property type="protein sequence ID" value="RNB89975.1"/>
    <property type="molecule type" value="Genomic_DNA"/>
</dbReference>
<evidence type="ECO:0000313" key="8">
    <source>
        <dbReference type="Proteomes" id="UP000271031"/>
    </source>
</evidence>
<dbReference type="CDD" id="cd00009">
    <property type="entry name" value="AAA"/>
    <property type="match status" value="1"/>
</dbReference>
<evidence type="ECO:0000259" key="6">
    <source>
        <dbReference type="PROSITE" id="PS50045"/>
    </source>
</evidence>
<dbReference type="FunFam" id="3.40.50.300:FF:000006">
    <property type="entry name" value="DNA-binding transcriptional regulator NtrC"/>
    <property type="match status" value="1"/>
</dbReference>
<evidence type="ECO:0000256" key="5">
    <source>
        <dbReference type="ARBA" id="ARBA00023163"/>
    </source>
</evidence>
<dbReference type="PANTHER" id="PTHR32071">
    <property type="entry name" value="TRANSCRIPTIONAL REGULATORY PROTEIN"/>
    <property type="match status" value="1"/>
</dbReference>
<keyword evidence="3" id="KW-0805">Transcription regulation</keyword>
<name>A0A3M8DR94_9BACL</name>
<comment type="caution">
    <text evidence="7">The sequence shown here is derived from an EMBL/GenBank/DDBJ whole genome shotgun (WGS) entry which is preliminary data.</text>
</comment>
<dbReference type="PROSITE" id="PS50045">
    <property type="entry name" value="SIGMA54_INTERACT_4"/>
    <property type="match status" value="1"/>
</dbReference>
<dbReference type="AlphaFoldDB" id="A0A3M8DR94"/>
<dbReference type="InterPro" id="IPR009057">
    <property type="entry name" value="Homeodomain-like_sf"/>
</dbReference>
<reference evidence="7 8" key="1">
    <citation type="submission" date="2018-10" db="EMBL/GenBank/DDBJ databases">
        <title>Phylogenomics of Brevibacillus.</title>
        <authorList>
            <person name="Dunlap C."/>
        </authorList>
    </citation>
    <scope>NUCLEOTIDE SEQUENCE [LARGE SCALE GENOMIC DNA]</scope>
    <source>
        <strain evidence="7 8">JCM 15716</strain>
    </source>
</reference>
<evidence type="ECO:0000256" key="2">
    <source>
        <dbReference type="ARBA" id="ARBA00022840"/>
    </source>
</evidence>
<dbReference type="SMART" id="SM00382">
    <property type="entry name" value="AAA"/>
    <property type="match status" value="1"/>
</dbReference>
<evidence type="ECO:0000256" key="4">
    <source>
        <dbReference type="ARBA" id="ARBA00023125"/>
    </source>
</evidence>
<accession>A0A3M8DR94</accession>
<dbReference type="Proteomes" id="UP000271031">
    <property type="component" value="Unassembled WGS sequence"/>
</dbReference>
<keyword evidence="8" id="KW-1185">Reference proteome</keyword>
<keyword evidence="2" id="KW-0067">ATP-binding</keyword>
<dbReference type="SUPFAM" id="SSF55781">
    <property type="entry name" value="GAF domain-like"/>
    <property type="match status" value="1"/>
</dbReference>
<evidence type="ECO:0000313" key="7">
    <source>
        <dbReference type="EMBL" id="RNB89975.1"/>
    </source>
</evidence>
<dbReference type="Pfam" id="PF00158">
    <property type="entry name" value="Sigma54_activat"/>
    <property type="match status" value="1"/>
</dbReference>
<dbReference type="InterPro" id="IPR025944">
    <property type="entry name" value="Sigma_54_int_dom_CS"/>
</dbReference>
<proteinExistence type="predicted"/>
<feature type="domain" description="Sigma-54 factor interaction" evidence="6">
    <location>
        <begin position="170"/>
        <end position="400"/>
    </location>
</feature>
<keyword evidence="5" id="KW-0804">Transcription</keyword>
<dbReference type="GO" id="GO:0006355">
    <property type="term" value="P:regulation of DNA-templated transcription"/>
    <property type="evidence" value="ECO:0007669"/>
    <property type="project" value="InterPro"/>
</dbReference>
<dbReference type="InterPro" id="IPR029016">
    <property type="entry name" value="GAF-like_dom_sf"/>
</dbReference>
<dbReference type="OrthoDB" id="9771372at2"/>
<keyword evidence="1" id="KW-0547">Nucleotide-binding</keyword>
<evidence type="ECO:0000256" key="3">
    <source>
        <dbReference type="ARBA" id="ARBA00023015"/>
    </source>
</evidence>
<dbReference type="GO" id="GO:0003677">
    <property type="term" value="F:DNA binding"/>
    <property type="evidence" value="ECO:0007669"/>
    <property type="project" value="UniProtKB-KW"/>
</dbReference>
<sequence length="480" mass="54823">MSDFTCIQNFVQTFSENMNEVLGFDVTVIDDNGIRISGTGVYRITIGEPSPDGSLLRMIMKTGKPAMTHDVIKNESQCMNCKFLSQCKVSTIIGFPIFKRDRPVGVIGITGFSAEQKERMIRNTEMLLTFLNHMSSLIENKLLLIEQSQGSECEAYEDAAAFKPVSFDSIVGHNTGLQDVIKKARRVTNSPSTVLIRGDSGTGKELLAQAIHYESTRRKNPFVAINCAAIPENLLESELFGYEGGAFTGSRRDGNIGKFEYANKGTLFLDEIGDMPISLQPKLLRVLQERSIERIGGKKIIPIDVRVIAATHRNLEEMVEKGTFREDLYYRLNVIPLHTKPLKERRDDIVLLIRYFIRKHCRILKVNELGIDPILEQWLIQYDWPGNIRQLENAVEYMVNIAESDTIGFHDLPDYLNKQENFACLKRGLSLEQMIEEYEKNILQTFYFAESYRNDKEKISQTLQISLSTLYRKLDKYKLE</sequence>
<dbReference type="InterPro" id="IPR025943">
    <property type="entry name" value="Sigma_54_int_dom_ATP-bd_2"/>
</dbReference>
<dbReference type="RefSeq" id="WP_122918228.1">
    <property type="nucleotide sequence ID" value="NZ_RHHQ01000008.1"/>
</dbReference>
<dbReference type="PROSITE" id="PS00675">
    <property type="entry name" value="SIGMA54_INTERACT_1"/>
    <property type="match status" value="1"/>
</dbReference>
<dbReference type="Gene3D" id="1.10.10.60">
    <property type="entry name" value="Homeodomain-like"/>
    <property type="match status" value="1"/>
</dbReference>
<dbReference type="SUPFAM" id="SSF52540">
    <property type="entry name" value="P-loop containing nucleoside triphosphate hydrolases"/>
    <property type="match status" value="1"/>
</dbReference>